<dbReference type="GO" id="GO:0016758">
    <property type="term" value="F:hexosyltransferase activity"/>
    <property type="evidence" value="ECO:0007669"/>
    <property type="project" value="UniProtKB-ARBA"/>
</dbReference>
<comment type="caution">
    <text evidence="2">The sequence shown here is derived from an EMBL/GenBank/DDBJ whole genome shotgun (WGS) entry which is preliminary data.</text>
</comment>
<organism evidence="2 3">
    <name type="scientific">Algibacter lectus</name>
    <dbReference type="NCBI Taxonomy" id="221126"/>
    <lineage>
        <taxon>Bacteria</taxon>
        <taxon>Pseudomonadati</taxon>
        <taxon>Bacteroidota</taxon>
        <taxon>Flavobacteriia</taxon>
        <taxon>Flavobacteriales</taxon>
        <taxon>Flavobacteriaceae</taxon>
        <taxon>Algibacter</taxon>
    </lineage>
</organism>
<keyword evidence="2" id="KW-0808">Transferase</keyword>
<dbReference type="SUPFAM" id="SSF53448">
    <property type="entry name" value="Nucleotide-diphospho-sugar transferases"/>
    <property type="match status" value="1"/>
</dbReference>
<feature type="domain" description="Glycosyltransferase 2-like" evidence="1">
    <location>
        <begin position="6"/>
        <end position="121"/>
    </location>
</feature>
<proteinExistence type="predicted"/>
<dbReference type="CDD" id="cd00761">
    <property type="entry name" value="Glyco_tranf_GTA_type"/>
    <property type="match status" value="1"/>
</dbReference>
<dbReference type="AlphaFoldDB" id="A0A090WZU6"/>
<dbReference type="Gene3D" id="3.90.550.10">
    <property type="entry name" value="Spore Coat Polysaccharide Biosynthesis Protein SpsA, Chain A"/>
    <property type="match status" value="1"/>
</dbReference>
<dbReference type="Pfam" id="PF00535">
    <property type="entry name" value="Glycos_transf_2"/>
    <property type="match status" value="1"/>
</dbReference>
<protein>
    <submittedName>
        <fullName evidence="2">Putative glycosyltransferase protein</fullName>
    </submittedName>
</protein>
<dbReference type="PANTHER" id="PTHR22916">
    <property type="entry name" value="GLYCOSYLTRANSFERASE"/>
    <property type="match status" value="1"/>
</dbReference>
<dbReference type="InterPro" id="IPR001173">
    <property type="entry name" value="Glyco_trans_2-like"/>
</dbReference>
<name>A0A090WZU6_9FLAO</name>
<reference evidence="2" key="1">
    <citation type="journal article" date="2014" name="Genome Announc.">
        <title>Draft Genome Sequences of Marine Flavobacterium Algibacter lectus Strains SS8 and NR4.</title>
        <authorList>
            <person name="Takatani N."/>
            <person name="Nakanishi M."/>
            <person name="Meirelles P."/>
            <person name="Mino S."/>
            <person name="Suda W."/>
            <person name="Oshima K."/>
            <person name="Hattori M."/>
            <person name="Ohkuma M."/>
            <person name="Hosokawa M."/>
            <person name="Miyashita K."/>
            <person name="Thompson F.L."/>
            <person name="Niwa A."/>
            <person name="Sawabe T."/>
            <person name="Sawabe T."/>
        </authorList>
    </citation>
    <scope>NUCLEOTIDE SEQUENCE [LARGE SCALE GENOMIC DNA]</scope>
    <source>
        <strain evidence="2">JCM 19274</strain>
    </source>
</reference>
<dbReference type="EMBL" id="BBNU01000018">
    <property type="protein sequence ID" value="GAL81808.1"/>
    <property type="molecule type" value="Genomic_DNA"/>
</dbReference>
<sequence length="123" mass="13868">MTKKVSIIVPCYNQAHYLKDALRSVLCQTFTNWECIIVNDGSPDNTKTIASQWCAKDDRFVYLEKQNGGLSSARNAGIQIAKGEFILPLDADDLIHQEYLEKLVPVLNQNKKLAIVSCYSNFL</sequence>
<dbReference type="Proteomes" id="UP000029643">
    <property type="component" value="Unassembled WGS sequence"/>
</dbReference>
<evidence type="ECO:0000313" key="3">
    <source>
        <dbReference type="Proteomes" id="UP000029643"/>
    </source>
</evidence>
<evidence type="ECO:0000313" key="2">
    <source>
        <dbReference type="EMBL" id="GAL81808.1"/>
    </source>
</evidence>
<dbReference type="InterPro" id="IPR029044">
    <property type="entry name" value="Nucleotide-diphossugar_trans"/>
</dbReference>
<evidence type="ECO:0000259" key="1">
    <source>
        <dbReference type="Pfam" id="PF00535"/>
    </source>
</evidence>
<dbReference type="PANTHER" id="PTHR22916:SF3">
    <property type="entry name" value="UDP-GLCNAC:BETAGAL BETA-1,3-N-ACETYLGLUCOSAMINYLTRANSFERASE-LIKE PROTEIN 1"/>
    <property type="match status" value="1"/>
</dbReference>
<accession>A0A090WZU6</accession>
<gene>
    <name evidence="2" type="ORF">JCM19274_367</name>
</gene>
<dbReference type="RefSeq" id="WP_227806439.1">
    <property type="nucleotide sequence ID" value="NZ_BBNU01000018.1"/>
</dbReference>